<reference evidence="2" key="1">
    <citation type="journal article" date="2014" name="Int. J. Syst. Evol. Microbiol.">
        <title>Complete genome sequence of Corynebacterium casei LMG S-19264T (=DSM 44701T), isolated from a smear-ripened cheese.</title>
        <authorList>
            <consortium name="US DOE Joint Genome Institute (JGI-PGF)"/>
            <person name="Walter F."/>
            <person name="Albersmeier A."/>
            <person name="Kalinowski J."/>
            <person name="Ruckert C."/>
        </authorList>
    </citation>
    <scope>NUCLEOTIDE SEQUENCE</scope>
    <source>
        <strain evidence="2">JCM 4834</strain>
    </source>
</reference>
<evidence type="ECO:0000313" key="3">
    <source>
        <dbReference type="Proteomes" id="UP000634660"/>
    </source>
</evidence>
<feature type="region of interest" description="Disordered" evidence="1">
    <location>
        <begin position="1"/>
        <end position="43"/>
    </location>
</feature>
<dbReference type="EMBL" id="BMVX01000026">
    <property type="protein sequence ID" value="GGZ88561.1"/>
    <property type="molecule type" value="Genomic_DNA"/>
</dbReference>
<accession>A0A918VBC7</accession>
<evidence type="ECO:0000313" key="2">
    <source>
        <dbReference type="EMBL" id="GGZ88561.1"/>
    </source>
</evidence>
<dbReference type="RefSeq" id="WP_229886818.1">
    <property type="nucleotide sequence ID" value="NZ_BMVX01000026.1"/>
</dbReference>
<reference evidence="2" key="2">
    <citation type="submission" date="2020-09" db="EMBL/GenBank/DDBJ databases">
        <authorList>
            <person name="Sun Q."/>
            <person name="Ohkuma M."/>
        </authorList>
    </citation>
    <scope>NUCLEOTIDE SEQUENCE</scope>
    <source>
        <strain evidence="2">JCM 4834</strain>
    </source>
</reference>
<organism evidence="2 3">
    <name type="scientific">Streptomyces subrutilus</name>
    <dbReference type="NCBI Taxonomy" id="36818"/>
    <lineage>
        <taxon>Bacteria</taxon>
        <taxon>Bacillati</taxon>
        <taxon>Actinomycetota</taxon>
        <taxon>Actinomycetes</taxon>
        <taxon>Kitasatosporales</taxon>
        <taxon>Streptomycetaceae</taxon>
        <taxon>Streptomyces</taxon>
    </lineage>
</organism>
<sequence>MPPKKDTADNRPNDHEDTRGSDPGGSTGQDRTARTSRTIRTHRRRVLRREAPSTVGLLADPGDFAAMRGYRSFAFDDHRDYLRHVDGLLRSLAAQGVHTTVALFDPEEYAEYCADHGLDADSAESRTRFTAELAGAGLPYTGQPVDELVPLLVDEAVRQATWEYATTLLAGAGTCADCGEDIGSSSFERAADALDRLLAGAGPGHHHLVCSVPMQAEQLVAVLHADTSGPPAAPPRLQGREGLDFVTVLAAGLALGGPGGLVLRTTAEGAGDRVHGWRLDRGRLTALSAAAVFNAYCTDADTGEPVAPEPGVEYCPGYEVDLPTPHP</sequence>
<dbReference type="Proteomes" id="UP000634660">
    <property type="component" value="Unassembled WGS sequence"/>
</dbReference>
<evidence type="ECO:0000256" key="1">
    <source>
        <dbReference type="SAM" id="MobiDB-lite"/>
    </source>
</evidence>
<comment type="caution">
    <text evidence="2">The sequence shown here is derived from an EMBL/GenBank/DDBJ whole genome shotgun (WGS) entry which is preliminary data.</text>
</comment>
<proteinExistence type="predicted"/>
<protein>
    <submittedName>
        <fullName evidence="2">Uncharacterized protein</fullName>
    </submittedName>
</protein>
<feature type="compositionally biased region" description="Basic and acidic residues" evidence="1">
    <location>
        <begin position="1"/>
        <end position="20"/>
    </location>
</feature>
<gene>
    <name evidence="2" type="ORF">GCM10010371_55650</name>
</gene>
<name>A0A918VBC7_9ACTN</name>
<dbReference type="AlphaFoldDB" id="A0A918VBC7"/>